<evidence type="ECO:0000259" key="8">
    <source>
        <dbReference type="Pfam" id="PF17839"/>
    </source>
</evidence>
<dbReference type="InterPro" id="IPR040869">
    <property type="entry name" value="CNP_C"/>
</dbReference>
<organism evidence="9 10">
    <name type="scientific">Candidatus Lachnoclostridium stercoravium</name>
    <dbReference type="NCBI Taxonomy" id="2838633"/>
    <lineage>
        <taxon>Bacteria</taxon>
        <taxon>Bacillati</taxon>
        <taxon>Bacillota</taxon>
        <taxon>Clostridia</taxon>
        <taxon>Lachnospirales</taxon>
        <taxon>Lachnospiraceae</taxon>
    </lineage>
</organism>
<evidence type="ECO:0000259" key="7">
    <source>
        <dbReference type="Pfam" id="PF00149"/>
    </source>
</evidence>
<dbReference type="InterPro" id="IPR004843">
    <property type="entry name" value="Calcineurin-like_PHP"/>
</dbReference>
<name>A0A9D2HIX6_9FIRM</name>
<keyword evidence="6" id="KW-0732">Signal</keyword>
<feature type="compositionally biased region" description="Polar residues" evidence="5">
    <location>
        <begin position="33"/>
        <end position="46"/>
    </location>
</feature>
<dbReference type="SUPFAM" id="SSF56300">
    <property type="entry name" value="Metallo-dependent phosphatases"/>
    <property type="match status" value="1"/>
</dbReference>
<dbReference type="PANTHER" id="PTHR42988">
    <property type="entry name" value="PHOSPHOHYDROLASE"/>
    <property type="match status" value="1"/>
</dbReference>
<feature type="compositionally biased region" description="Acidic residues" evidence="5">
    <location>
        <begin position="75"/>
        <end position="85"/>
    </location>
</feature>
<feature type="domain" description="Calcineurin-like phosphoesterase" evidence="7">
    <location>
        <begin position="94"/>
        <end position="333"/>
    </location>
</feature>
<feature type="chain" id="PRO_5039631950" evidence="6">
    <location>
        <begin position="23"/>
        <end position="502"/>
    </location>
</feature>
<dbReference type="Gene3D" id="1.10.246.180">
    <property type="match status" value="1"/>
</dbReference>
<reference evidence="9" key="1">
    <citation type="journal article" date="2021" name="PeerJ">
        <title>Extensive microbial diversity within the chicken gut microbiome revealed by metagenomics and culture.</title>
        <authorList>
            <person name="Gilroy R."/>
            <person name="Ravi A."/>
            <person name="Getino M."/>
            <person name="Pursley I."/>
            <person name="Horton D.L."/>
            <person name="Alikhan N.F."/>
            <person name="Baker D."/>
            <person name="Gharbi K."/>
            <person name="Hall N."/>
            <person name="Watson M."/>
            <person name="Adriaenssens E.M."/>
            <person name="Foster-Nyarko E."/>
            <person name="Jarju S."/>
            <person name="Secka A."/>
            <person name="Antonio M."/>
            <person name="Oren A."/>
            <person name="Chaudhuri R.R."/>
            <person name="La Ragione R."/>
            <person name="Hildebrand F."/>
            <person name="Pallen M.J."/>
        </authorList>
    </citation>
    <scope>NUCLEOTIDE SEQUENCE</scope>
    <source>
        <strain evidence="9">CHK178-16964</strain>
    </source>
</reference>
<evidence type="ECO:0000256" key="6">
    <source>
        <dbReference type="SAM" id="SignalP"/>
    </source>
</evidence>
<evidence type="ECO:0000256" key="5">
    <source>
        <dbReference type="SAM" id="MobiDB-lite"/>
    </source>
</evidence>
<dbReference type="PANTHER" id="PTHR42988:SF2">
    <property type="entry name" value="CYCLIC NUCLEOTIDE PHOSPHODIESTERASE CBUA0032-RELATED"/>
    <property type="match status" value="1"/>
</dbReference>
<feature type="domain" description="Cyclic nucleotide phosphodiesterase C-terminal" evidence="8">
    <location>
        <begin position="379"/>
        <end position="486"/>
    </location>
</feature>
<keyword evidence="3" id="KW-0408">Iron</keyword>
<dbReference type="Pfam" id="PF17839">
    <property type="entry name" value="CNP_C_terminal"/>
    <property type="match status" value="1"/>
</dbReference>
<evidence type="ECO:0000256" key="3">
    <source>
        <dbReference type="ARBA" id="ARBA00023004"/>
    </source>
</evidence>
<dbReference type="InterPro" id="IPR029052">
    <property type="entry name" value="Metallo-depent_PP-like"/>
</dbReference>
<protein>
    <submittedName>
        <fullName evidence="9">Metallophosphoesterase</fullName>
    </submittedName>
</protein>
<dbReference type="EMBL" id="DWZA01000077">
    <property type="protein sequence ID" value="HJA71672.1"/>
    <property type="molecule type" value="Genomic_DNA"/>
</dbReference>
<keyword evidence="2" id="KW-0378">Hydrolase</keyword>
<keyword evidence="1" id="KW-0479">Metal-binding</keyword>
<dbReference type="Proteomes" id="UP000823900">
    <property type="component" value="Unassembled WGS sequence"/>
</dbReference>
<dbReference type="InterPro" id="IPR050884">
    <property type="entry name" value="CNP_phosphodiesterase-III"/>
</dbReference>
<comment type="similarity">
    <text evidence="4">Belongs to the cyclic nucleotide phosphodiesterase class-III family.</text>
</comment>
<evidence type="ECO:0000256" key="2">
    <source>
        <dbReference type="ARBA" id="ARBA00022801"/>
    </source>
</evidence>
<evidence type="ECO:0000313" key="9">
    <source>
        <dbReference type="EMBL" id="HJA71672.1"/>
    </source>
</evidence>
<dbReference type="Gene3D" id="3.60.21.10">
    <property type="match status" value="1"/>
</dbReference>
<feature type="signal peptide" evidence="6">
    <location>
        <begin position="1"/>
        <end position="22"/>
    </location>
</feature>
<dbReference type="GO" id="GO:0046872">
    <property type="term" value="F:metal ion binding"/>
    <property type="evidence" value="ECO:0007669"/>
    <property type="project" value="UniProtKB-KW"/>
</dbReference>
<gene>
    <name evidence="9" type="ORF">IAA07_08880</name>
</gene>
<evidence type="ECO:0000256" key="1">
    <source>
        <dbReference type="ARBA" id="ARBA00022723"/>
    </source>
</evidence>
<accession>A0A9D2HIX6</accession>
<dbReference type="AlphaFoldDB" id="A0A9D2HIX6"/>
<evidence type="ECO:0000313" key="10">
    <source>
        <dbReference type="Proteomes" id="UP000823900"/>
    </source>
</evidence>
<dbReference type="Pfam" id="PF00149">
    <property type="entry name" value="Metallophos"/>
    <property type="match status" value="1"/>
</dbReference>
<evidence type="ECO:0000256" key="4">
    <source>
        <dbReference type="ARBA" id="ARBA00025742"/>
    </source>
</evidence>
<dbReference type="GO" id="GO:0016787">
    <property type="term" value="F:hydrolase activity"/>
    <property type="evidence" value="ECO:0007669"/>
    <property type="project" value="UniProtKB-KW"/>
</dbReference>
<sequence>MKRRFVVRITAAVILSAAAFHLQGCRVSTPQTDMQNAVESTPVQVHQKTEGEKTATYSEAEEKAEQSSEASSQVSEEDGREDDGESVSPIDGVKIIIGTDVHYLAEEYTDYGEAFQRMVDYGDGRLVTYMDQITDEFLTEVIEEQPEALILSGDLSSNGEKRSHEALAEKLRQVEDAGIPVLVIPGNHDINNTNAKGFQGDSTYPVEYTSPEEFAWIYRDYGYDEALSRDEGTLSYTYQLNDDIRLLMLDTCQYHEGYAKVGGAIMPDTYDWIETQLEDAWNSDMFVIPVAHHNLLDESEIYVQDCTIEHSSQLIEKLEGWEISLFLSGHLHVQHMMEEEGTYPIREIVTGSLTTPKCHYGILTYQDNENYDYTTRQVNVERWAREHGSSKMDLLEFDAYGEPFLRKVFRNQAAKVLQKIPEITSEERAQMCVFYAKLNDYYYQGRAVDIRDEALKDPAFTLWQEKAYGTVLNEYILSILDDAVRDYNHLSVREGETVLFGQ</sequence>
<feature type="region of interest" description="Disordered" evidence="5">
    <location>
        <begin position="33"/>
        <end position="89"/>
    </location>
</feature>
<proteinExistence type="inferred from homology"/>
<comment type="caution">
    <text evidence="9">The sequence shown here is derived from an EMBL/GenBank/DDBJ whole genome shotgun (WGS) entry which is preliminary data.</text>
</comment>
<reference evidence="9" key="2">
    <citation type="submission" date="2021-04" db="EMBL/GenBank/DDBJ databases">
        <authorList>
            <person name="Gilroy R."/>
        </authorList>
    </citation>
    <scope>NUCLEOTIDE SEQUENCE</scope>
    <source>
        <strain evidence="9">CHK178-16964</strain>
    </source>
</reference>